<keyword evidence="2 4" id="KW-1133">Transmembrane helix</keyword>
<dbReference type="EMBL" id="JBHSSW010000009">
    <property type="protein sequence ID" value="MFC6198232.1"/>
    <property type="molecule type" value="Genomic_DNA"/>
</dbReference>
<accession>A0ABW1SAD9</accession>
<dbReference type="PROSITE" id="PS50850">
    <property type="entry name" value="MFS"/>
    <property type="match status" value="1"/>
</dbReference>
<gene>
    <name evidence="6" type="ORF">ACFQDM_09085</name>
</gene>
<evidence type="ECO:0000313" key="6">
    <source>
        <dbReference type="EMBL" id="MFC6198232.1"/>
    </source>
</evidence>
<dbReference type="Pfam" id="PF07690">
    <property type="entry name" value="MFS_1"/>
    <property type="match status" value="2"/>
</dbReference>
<dbReference type="InterPro" id="IPR020846">
    <property type="entry name" value="MFS_dom"/>
</dbReference>
<feature type="transmembrane region" description="Helical" evidence="4">
    <location>
        <begin position="48"/>
        <end position="71"/>
    </location>
</feature>
<evidence type="ECO:0000256" key="1">
    <source>
        <dbReference type="ARBA" id="ARBA00022692"/>
    </source>
</evidence>
<evidence type="ECO:0000256" key="2">
    <source>
        <dbReference type="ARBA" id="ARBA00022989"/>
    </source>
</evidence>
<feature type="transmembrane region" description="Helical" evidence="4">
    <location>
        <begin position="311"/>
        <end position="340"/>
    </location>
</feature>
<evidence type="ECO:0000256" key="3">
    <source>
        <dbReference type="ARBA" id="ARBA00023136"/>
    </source>
</evidence>
<evidence type="ECO:0000256" key="4">
    <source>
        <dbReference type="SAM" id="Phobius"/>
    </source>
</evidence>
<feature type="transmembrane region" description="Helical" evidence="4">
    <location>
        <begin position="396"/>
        <end position="415"/>
    </location>
</feature>
<dbReference type="RefSeq" id="WP_377378294.1">
    <property type="nucleotide sequence ID" value="NZ_JBHSSW010000009.1"/>
</dbReference>
<name>A0ABW1SAD9_9PROT</name>
<feature type="transmembrane region" description="Helical" evidence="4">
    <location>
        <begin position="280"/>
        <end position="299"/>
    </location>
</feature>
<keyword evidence="7" id="KW-1185">Reference proteome</keyword>
<feature type="domain" description="Major facilitator superfamily (MFS) profile" evidence="5">
    <location>
        <begin position="16"/>
        <end position="421"/>
    </location>
</feature>
<proteinExistence type="predicted"/>
<feature type="transmembrane region" description="Helical" evidence="4">
    <location>
        <begin position="370"/>
        <end position="390"/>
    </location>
</feature>
<comment type="caution">
    <text evidence="6">The sequence shown here is derived from an EMBL/GenBank/DDBJ whole genome shotgun (WGS) entry which is preliminary data.</text>
</comment>
<keyword evidence="3 4" id="KW-0472">Membrane</keyword>
<keyword evidence="1 4" id="KW-0812">Transmembrane</keyword>
<evidence type="ECO:0000259" key="5">
    <source>
        <dbReference type="PROSITE" id="PS50850"/>
    </source>
</evidence>
<sequence length="437" mass="46203">MSAQTNLPTAENRRGAFRLLFFSLMAVGAGNTMLITTVLPLLVRELAFPAWTAGAIFSLSALAWVLFSPFWGQMSNRYGRRPIAAMGMMGFAASMLLFGLAGTAGLVGLITSWPIVFVMLLSGRSLFGIFGSGTNPAAQAYVADRTDAANRTEEIATLTAGFTLGTVLGPALAAVLIERIALLAPVFAIAALAAGMGLSIWFFLPENREPRIKKIVSREEKGLWRDPGLAPYLIYGIGLSLVSGILVQTFPFFMLDRLTETGYFPVQTDPDAKPTGTGELGIVMTLGAMATLMAQIALIPRLKLSARALMATGAIMIAVASGLILTAPSIAVFALVQILFGMGQGFSRPGFTSGASLAVGATLQGNVAGLVTAANGVGFVVSPLFGLWAYEHIHPYAPFIFAALVMAFMGGFAFWKATAIYRDPEGDAHTEVEEPTE</sequence>
<dbReference type="SUPFAM" id="SSF103473">
    <property type="entry name" value="MFS general substrate transporter"/>
    <property type="match status" value="1"/>
</dbReference>
<evidence type="ECO:0000313" key="7">
    <source>
        <dbReference type="Proteomes" id="UP001596303"/>
    </source>
</evidence>
<dbReference type="CDD" id="cd17330">
    <property type="entry name" value="MFS_SLC46_TetA_like"/>
    <property type="match status" value="1"/>
</dbReference>
<feature type="transmembrane region" description="Helical" evidence="4">
    <location>
        <begin position="232"/>
        <end position="255"/>
    </location>
</feature>
<reference evidence="7" key="1">
    <citation type="journal article" date="2019" name="Int. J. Syst. Evol. Microbiol.">
        <title>The Global Catalogue of Microorganisms (GCM) 10K type strain sequencing project: providing services to taxonomists for standard genome sequencing and annotation.</title>
        <authorList>
            <consortium name="The Broad Institute Genomics Platform"/>
            <consortium name="The Broad Institute Genome Sequencing Center for Infectious Disease"/>
            <person name="Wu L."/>
            <person name="Ma J."/>
        </authorList>
    </citation>
    <scope>NUCLEOTIDE SEQUENCE [LARGE SCALE GENOMIC DNA]</scope>
    <source>
        <strain evidence="7">CGMCC-1.15741</strain>
    </source>
</reference>
<dbReference type="Gene3D" id="1.20.1250.20">
    <property type="entry name" value="MFS general substrate transporter like domains"/>
    <property type="match status" value="1"/>
</dbReference>
<dbReference type="PANTHER" id="PTHR23546:SF1">
    <property type="entry name" value="MEMBRANE PROTEIN"/>
    <property type="match status" value="1"/>
</dbReference>
<dbReference type="InterPro" id="IPR036259">
    <property type="entry name" value="MFS_trans_sf"/>
</dbReference>
<feature type="transmembrane region" description="Helical" evidence="4">
    <location>
        <begin position="183"/>
        <end position="204"/>
    </location>
</feature>
<organism evidence="6 7">
    <name type="scientific">Ponticaulis profundi</name>
    <dbReference type="NCBI Taxonomy" id="2665222"/>
    <lineage>
        <taxon>Bacteria</taxon>
        <taxon>Pseudomonadati</taxon>
        <taxon>Pseudomonadota</taxon>
        <taxon>Alphaproteobacteria</taxon>
        <taxon>Hyphomonadales</taxon>
        <taxon>Hyphomonadaceae</taxon>
        <taxon>Ponticaulis</taxon>
    </lineage>
</organism>
<feature type="transmembrane region" description="Helical" evidence="4">
    <location>
        <begin position="20"/>
        <end position="42"/>
    </location>
</feature>
<feature type="transmembrane region" description="Helical" evidence="4">
    <location>
        <begin position="83"/>
        <end position="107"/>
    </location>
</feature>
<dbReference type="PANTHER" id="PTHR23546">
    <property type="entry name" value="TRANSPORT PROTEIN"/>
    <property type="match status" value="1"/>
</dbReference>
<dbReference type="InterPro" id="IPR011701">
    <property type="entry name" value="MFS"/>
</dbReference>
<protein>
    <submittedName>
        <fullName evidence="6">MFS transporter</fullName>
    </submittedName>
</protein>
<feature type="transmembrane region" description="Helical" evidence="4">
    <location>
        <begin position="113"/>
        <end position="134"/>
    </location>
</feature>
<feature type="transmembrane region" description="Helical" evidence="4">
    <location>
        <begin position="155"/>
        <end position="177"/>
    </location>
</feature>
<dbReference type="Proteomes" id="UP001596303">
    <property type="component" value="Unassembled WGS sequence"/>
</dbReference>